<dbReference type="Pfam" id="PF01638">
    <property type="entry name" value="HxlR"/>
    <property type="match status" value="1"/>
</dbReference>
<proteinExistence type="predicted"/>
<feature type="domain" description="HTH hxlR-type" evidence="4">
    <location>
        <begin position="11"/>
        <end position="109"/>
    </location>
</feature>
<evidence type="ECO:0000313" key="5">
    <source>
        <dbReference type="EMBL" id="SHM39242.1"/>
    </source>
</evidence>
<sequence>MADRKTYGEGCLAAHALDLIGDRWALLIARELMLGPKRFGLIRAGLPGIATNMLARRLEEMEAAGLLTHRTLPAPANAPVYELTAHGLGLRPVLLALCQWGVAVPGHDHRLPISPTSLMLSMESMLRPGPGDLLHAGFDMGAEIFSTTLTGAGMHTRRSDRPEGDAIFRGPANAMAIAVYGPAPLAQLVAQGLIGFDGNEALGQAVIDRFRLGPPGEG</sequence>
<evidence type="ECO:0000259" key="4">
    <source>
        <dbReference type="PROSITE" id="PS51118"/>
    </source>
</evidence>
<dbReference type="PANTHER" id="PTHR33204">
    <property type="entry name" value="TRANSCRIPTIONAL REGULATOR, MARR FAMILY"/>
    <property type="match status" value="1"/>
</dbReference>
<protein>
    <submittedName>
        <fullName evidence="5">Transcriptional regulator, HxlR family</fullName>
    </submittedName>
</protein>
<dbReference type="Gene3D" id="1.10.10.10">
    <property type="entry name" value="Winged helix-like DNA-binding domain superfamily/Winged helix DNA-binding domain"/>
    <property type="match status" value="1"/>
</dbReference>
<keyword evidence="3" id="KW-0804">Transcription</keyword>
<organism evidence="5 6">
    <name type="scientific">Paracoccus solventivorans</name>
    <dbReference type="NCBI Taxonomy" id="53463"/>
    <lineage>
        <taxon>Bacteria</taxon>
        <taxon>Pseudomonadati</taxon>
        <taxon>Pseudomonadota</taxon>
        <taxon>Alphaproteobacteria</taxon>
        <taxon>Rhodobacterales</taxon>
        <taxon>Paracoccaceae</taxon>
        <taxon>Paracoccus</taxon>
    </lineage>
</organism>
<dbReference type="RefSeq" id="WP_073067454.1">
    <property type="nucleotide sequence ID" value="NZ_FRCK01000008.1"/>
</dbReference>
<evidence type="ECO:0000313" key="6">
    <source>
        <dbReference type="Proteomes" id="UP000184444"/>
    </source>
</evidence>
<dbReference type="PROSITE" id="PS51118">
    <property type="entry name" value="HTH_HXLR"/>
    <property type="match status" value="1"/>
</dbReference>
<reference evidence="6" key="1">
    <citation type="submission" date="2016-11" db="EMBL/GenBank/DDBJ databases">
        <authorList>
            <person name="Varghese N."/>
            <person name="Submissions S."/>
        </authorList>
    </citation>
    <scope>NUCLEOTIDE SEQUENCE [LARGE SCALE GENOMIC DNA]</scope>
    <source>
        <strain evidence="6">DSM 6637</strain>
    </source>
</reference>
<dbReference type="SUPFAM" id="SSF46785">
    <property type="entry name" value="Winged helix' DNA-binding domain"/>
    <property type="match status" value="1"/>
</dbReference>
<dbReference type="STRING" id="53463.SAMN05444389_10894"/>
<keyword evidence="2" id="KW-0238">DNA-binding</keyword>
<evidence type="ECO:0000256" key="3">
    <source>
        <dbReference type="ARBA" id="ARBA00023163"/>
    </source>
</evidence>
<dbReference type="Proteomes" id="UP000184444">
    <property type="component" value="Unassembled WGS sequence"/>
</dbReference>
<dbReference type="AlphaFoldDB" id="A0A1M7IEP2"/>
<dbReference type="OrthoDB" id="9782219at2"/>
<gene>
    <name evidence="5" type="ORF">SAMN05444389_10894</name>
</gene>
<dbReference type="InterPro" id="IPR002577">
    <property type="entry name" value="HTH_HxlR"/>
</dbReference>
<keyword evidence="1" id="KW-0805">Transcription regulation</keyword>
<name>A0A1M7IEP2_9RHOB</name>
<dbReference type="GO" id="GO:0003677">
    <property type="term" value="F:DNA binding"/>
    <property type="evidence" value="ECO:0007669"/>
    <property type="project" value="UniProtKB-KW"/>
</dbReference>
<keyword evidence="6" id="KW-1185">Reference proteome</keyword>
<accession>A0A1M7IEP2</accession>
<evidence type="ECO:0000256" key="2">
    <source>
        <dbReference type="ARBA" id="ARBA00023125"/>
    </source>
</evidence>
<dbReference type="EMBL" id="FRCK01000008">
    <property type="protein sequence ID" value="SHM39242.1"/>
    <property type="molecule type" value="Genomic_DNA"/>
</dbReference>
<evidence type="ECO:0000256" key="1">
    <source>
        <dbReference type="ARBA" id="ARBA00023015"/>
    </source>
</evidence>
<dbReference type="InterPro" id="IPR036388">
    <property type="entry name" value="WH-like_DNA-bd_sf"/>
</dbReference>
<dbReference type="InterPro" id="IPR036390">
    <property type="entry name" value="WH_DNA-bd_sf"/>
</dbReference>
<dbReference type="PANTHER" id="PTHR33204:SF18">
    <property type="entry name" value="TRANSCRIPTIONAL REGULATORY PROTEIN"/>
    <property type="match status" value="1"/>
</dbReference>